<gene>
    <name evidence="5" type="ORF">Talka_00424</name>
</gene>
<dbReference type="EMBL" id="VJNB01000002">
    <property type="protein sequence ID" value="TSE20761.1"/>
    <property type="molecule type" value="Genomic_DNA"/>
</dbReference>
<dbReference type="InterPro" id="IPR025166">
    <property type="entry name" value="Integrase_DNA_bind_dom"/>
</dbReference>
<dbReference type="Proteomes" id="UP000315736">
    <property type="component" value="Unassembled WGS sequence"/>
</dbReference>
<keyword evidence="2" id="KW-0229">DNA integration</keyword>
<comment type="caution">
    <text evidence="5">The sequence shown here is derived from an EMBL/GenBank/DDBJ whole genome shotgun (WGS) entry which is preliminary data.</text>
</comment>
<dbReference type="GO" id="GO:0003677">
    <property type="term" value="F:DNA binding"/>
    <property type="evidence" value="ECO:0007669"/>
    <property type="project" value="UniProtKB-KW"/>
</dbReference>
<evidence type="ECO:0000259" key="4">
    <source>
        <dbReference type="PROSITE" id="PS51898"/>
    </source>
</evidence>
<dbReference type="PANTHER" id="PTHR30629:SF6">
    <property type="entry name" value="PROPHAGE INTEGRASE INTA-RELATED"/>
    <property type="match status" value="1"/>
</dbReference>
<dbReference type="Pfam" id="PF13356">
    <property type="entry name" value="Arm-DNA-bind_3"/>
    <property type="match status" value="1"/>
</dbReference>
<evidence type="ECO:0000313" key="6">
    <source>
        <dbReference type="Proteomes" id="UP000315736"/>
    </source>
</evidence>
<dbReference type="InterPro" id="IPR038488">
    <property type="entry name" value="Integrase_DNA-bd_sf"/>
</dbReference>
<comment type="similarity">
    <text evidence="1">Belongs to the 'phage' integrase family.</text>
</comment>
<dbReference type="SUPFAM" id="SSF56349">
    <property type="entry name" value="DNA breaking-rejoining enzymes"/>
    <property type="match status" value="1"/>
</dbReference>
<reference evidence="5 6" key="1">
    <citation type="submission" date="2019-07" db="EMBL/GenBank/DDBJ databases">
        <title>Tepidimonas alkaliphilus YIM 72238 draft genome.</title>
        <authorList>
            <person name="Da Costa M.S."/>
            <person name="Froufe H.J.C."/>
            <person name="Egas C."/>
            <person name="Albuquerque L."/>
        </authorList>
    </citation>
    <scope>NUCLEOTIDE SEQUENCE [LARGE SCALE GENOMIC DNA]</scope>
    <source>
        <strain evidence="5 6">YIM 72238</strain>
    </source>
</reference>
<protein>
    <submittedName>
        <fullName evidence="5">Arm DNA-binding domain protein</fullName>
    </submittedName>
</protein>
<dbReference type="AlphaFoldDB" id="A0A554WB19"/>
<dbReference type="InterPro" id="IPR011010">
    <property type="entry name" value="DNA_brk_join_enz"/>
</dbReference>
<keyword evidence="5" id="KW-0238">DNA-binding</keyword>
<dbReference type="GO" id="GO:0015074">
    <property type="term" value="P:DNA integration"/>
    <property type="evidence" value="ECO:0007669"/>
    <property type="project" value="UniProtKB-KW"/>
</dbReference>
<dbReference type="InterPro" id="IPR002104">
    <property type="entry name" value="Integrase_catalytic"/>
</dbReference>
<proteinExistence type="inferred from homology"/>
<evidence type="ECO:0000313" key="5">
    <source>
        <dbReference type="EMBL" id="TSE20761.1"/>
    </source>
</evidence>
<dbReference type="Pfam" id="PF00589">
    <property type="entry name" value="Phage_integrase"/>
    <property type="match status" value="1"/>
</dbReference>
<accession>A0A554WB19</accession>
<dbReference type="Gene3D" id="1.10.443.10">
    <property type="entry name" value="Intergrase catalytic core"/>
    <property type="match status" value="1"/>
</dbReference>
<keyword evidence="6" id="KW-1185">Reference proteome</keyword>
<evidence type="ECO:0000256" key="1">
    <source>
        <dbReference type="ARBA" id="ARBA00008857"/>
    </source>
</evidence>
<dbReference type="PROSITE" id="PS51898">
    <property type="entry name" value="TYR_RECOMBINASE"/>
    <property type="match status" value="1"/>
</dbReference>
<feature type="domain" description="Tyr recombinase" evidence="4">
    <location>
        <begin position="252"/>
        <end position="421"/>
    </location>
</feature>
<organism evidence="5 6">
    <name type="scientific">Tepidimonas alkaliphilus</name>
    <dbReference type="NCBI Taxonomy" id="2588942"/>
    <lineage>
        <taxon>Bacteria</taxon>
        <taxon>Pseudomonadati</taxon>
        <taxon>Pseudomonadota</taxon>
        <taxon>Betaproteobacteria</taxon>
        <taxon>Burkholderiales</taxon>
        <taxon>Tepidimonas</taxon>
    </lineage>
</organism>
<dbReference type="PANTHER" id="PTHR30629">
    <property type="entry name" value="PROPHAGE INTEGRASE"/>
    <property type="match status" value="1"/>
</dbReference>
<name>A0A554WB19_9BURK</name>
<dbReference type="InterPro" id="IPR050808">
    <property type="entry name" value="Phage_Integrase"/>
</dbReference>
<keyword evidence="3" id="KW-0233">DNA recombination</keyword>
<dbReference type="GO" id="GO:0006310">
    <property type="term" value="P:DNA recombination"/>
    <property type="evidence" value="ECO:0007669"/>
    <property type="project" value="UniProtKB-KW"/>
</dbReference>
<dbReference type="Gene3D" id="3.30.160.390">
    <property type="entry name" value="Integrase, DNA-binding domain"/>
    <property type="match status" value="1"/>
</dbReference>
<sequence>MVATWQDLRTDSRMGCDMATRVRLTAGRVAAFTCPPGQAQAFLRDSEVPTLALRATPAGAKAYVFESKLQRRTLRVTIGDPAHWTIEAARARARELAALVDKGIDPREEAKRQQQQREAERARQQAAQACALDVWQAYCEERRRVWGERHYADHVKLARAGGGPVRRGKGTLAAGPLYELLNRPLAQLDAEAVELWAAKHAKERPTVARLCLRLLGVFLNWCRAHPDYRHALLEDNPAKSKRAREALGSPKAKRDALMREQLRPWFEAVRTQDPVVSAYLQALLLTGARPGELLRLGWSDVEFQWKSLTIRDKVEGERTIPLTPYVAMLLAGLPRRGPYVFMSGKTDGPIAPPNHAAARVCRLAGVPPVTLHGLRRSFKSLSEWVEVPVGVVAQLMGHRASGTVERHYVVRPLDLLAKWHAKIESWILEQAGIEQPSAEDAAQRLRVVV</sequence>
<evidence type="ECO:0000256" key="2">
    <source>
        <dbReference type="ARBA" id="ARBA00022908"/>
    </source>
</evidence>
<evidence type="ECO:0000256" key="3">
    <source>
        <dbReference type="ARBA" id="ARBA00023172"/>
    </source>
</evidence>
<dbReference type="InterPro" id="IPR013762">
    <property type="entry name" value="Integrase-like_cat_sf"/>
</dbReference>